<reference evidence="1" key="1">
    <citation type="submission" date="2018-12" db="EMBL/GenBank/DDBJ databases">
        <authorList>
            <person name="Will S."/>
            <person name="Neumann-Schaal M."/>
            <person name="Henke P."/>
        </authorList>
    </citation>
    <scope>NUCLEOTIDE SEQUENCE</scope>
    <source>
        <strain evidence="1">PCC 7102</strain>
    </source>
</reference>
<dbReference type="Proteomes" id="UP000271624">
    <property type="component" value="Unassembled WGS sequence"/>
</dbReference>
<organism evidence="1 2">
    <name type="scientific">Dulcicalothrix desertica PCC 7102</name>
    <dbReference type="NCBI Taxonomy" id="232991"/>
    <lineage>
        <taxon>Bacteria</taxon>
        <taxon>Bacillati</taxon>
        <taxon>Cyanobacteriota</taxon>
        <taxon>Cyanophyceae</taxon>
        <taxon>Nostocales</taxon>
        <taxon>Calotrichaceae</taxon>
        <taxon>Dulcicalothrix</taxon>
    </lineage>
</organism>
<name>A0A3S1CCV2_9CYAN</name>
<accession>A0A3S1CCV2</accession>
<sequence length="325" mass="36972">MRINYHYDAFKEIPTFSDYRILVMTNEFPIIIVTEEAYKSSTDEALGSKYKFWYQHEKLGRCLYKQARANSGEDWAEKIASELCKLLVLPHATYELALTSEGNRGVVSPDFLSSDSILVHGNELLTSIVPNYPTFGTYGISQHTIDVVLMAINNESINLPIGWSAISSIQAPVDVFVGYLLLDAWIGNGDRHHENWAIVRKIESTLEQTEYLAPTYNHASCLGRDLSDEQRQQRSVESYTNKSFSAFYGNIGDKKPLKTFDVFQQVVQSYPDAANIWLAQLESISEDNIKNIFNLIPRDRLSSIAADFAQKILRINKQKLVNLRE</sequence>
<evidence type="ECO:0000313" key="2">
    <source>
        <dbReference type="Proteomes" id="UP000271624"/>
    </source>
</evidence>
<comment type="caution">
    <text evidence="1">The sequence shown here is derived from an EMBL/GenBank/DDBJ whole genome shotgun (WGS) entry which is preliminary data.</text>
</comment>
<evidence type="ECO:0008006" key="3">
    <source>
        <dbReference type="Google" id="ProtNLM"/>
    </source>
</evidence>
<dbReference type="AlphaFoldDB" id="A0A3S1CCV2"/>
<dbReference type="EMBL" id="RSCL01000026">
    <property type="protein sequence ID" value="RUS99292.1"/>
    <property type="molecule type" value="Genomic_DNA"/>
</dbReference>
<gene>
    <name evidence="1" type="ORF">DSM106972_077340</name>
</gene>
<reference evidence="1" key="2">
    <citation type="journal article" date="2019" name="Genome Biol. Evol.">
        <title>Day and night: Metabolic profiles and evolutionary relationships of six axenic non-marine cyanobacteria.</title>
        <authorList>
            <person name="Will S.E."/>
            <person name="Henke P."/>
            <person name="Boedeker C."/>
            <person name="Huang S."/>
            <person name="Brinkmann H."/>
            <person name="Rohde M."/>
            <person name="Jarek M."/>
            <person name="Friedl T."/>
            <person name="Seufert S."/>
            <person name="Schumacher M."/>
            <person name="Overmann J."/>
            <person name="Neumann-Schaal M."/>
            <person name="Petersen J."/>
        </authorList>
    </citation>
    <scope>NUCLEOTIDE SEQUENCE [LARGE SCALE GENOMIC DNA]</scope>
    <source>
        <strain evidence="1">PCC 7102</strain>
    </source>
</reference>
<evidence type="ECO:0000313" key="1">
    <source>
        <dbReference type="EMBL" id="RUS99292.1"/>
    </source>
</evidence>
<keyword evidence="2" id="KW-1185">Reference proteome</keyword>
<proteinExistence type="predicted"/>
<protein>
    <recommendedName>
        <fullName evidence="3">HipA-like C-terminal domain-containing protein</fullName>
    </recommendedName>
</protein>
<dbReference type="Gene3D" id="1.10.1070.20">
    <property type="match status" value="1"/>
</dbReference>